<evidence type="ECO:0000313" key="2">
    <source>
        <dbReference type="Proteomes" id="UP001552299"/>
    </source>
</evidence>
<reference evidence="1 2" key="1">
    <citation type="journal article" date="2024" name="Plant Biotechnol. J.">
        <title>Dendrobium thyrsiflorum genome and its molecular insights into genes involved in important horticultural traits.</title>
        <authorList>
            <person name="Chen B."/>
            <person name="Wang J.Y."/>
            <person name="Zheng P.J."/>
            <person name="Li K.L."/>
            <person name="Liang Y.M."/>
            <person name="Chen X.F."/>
            <person name="Zhang C."/>
            <person name="Zhao X."/>
            <person name="He X."/>
            <person name="Zhang G.Q."/>
            <person name="Liu Z.J."/>
            <person name="Xu Q."/>
        </authorList>
    </citation>
    <scope>NUCLEOTIDE SEQUENCE [LARGE SCALE GENOMIC DNA]</scope>
    <source>
        <strain evidence="1">GZMU011</strain>
    </source>
</reference>
<protein>
    <recommendedName>
        <fullName evidence="3">Retrovirus-related Pol polyprotein from transposon TNT 1-94</fullName>
    </recommendedName>
</protein>
<accession>A0ABD0U749</accession>
<dbReference type="Pfam" id="PF14223">
    <property type="entry name" value="Retrotran_gag_2"/>
    <property type="match status" value="1"/>
</dbReference>
<dbReference type="PANTHER" id="PTHR47481:SF31">
    <property type="entry name" value="OS01G0873500 PROTEIN"/>
    <property type="match status" value="1"/>
</dbReference>
<name>A0ABD0U749_DENTH</name>
<dbReference type="AlphaFoldDB" id="A0ABD0U749"/>
<proteinExistence type="predicted"/>
<comment type="caution">
    <text evidence="1">The sequence shown here is derived from an EMBL/GenBank/DDBJ whole genome shotgun (WGS) entry which is preliminary data.</text>
</comment>
<evidence type="ECO:0000313" key="1">
    <source>
        <dbReference type="EMBL" id="KAL0908500.1"/>
    </source>
</evidence>
<sequence length="187" mass="20233">MVQYFSNIKQKVDAISVAESSIDAKDIILYTLASLPSTYQSFKTTIRTKMHPISLDDFCALLCSEELNLASEIAQENSPTVIDMSFTLAAIRGRSRGRGNPLALVRGRPPSPFSISQGGHSPVPFNRGGRRSCPVACKLKYSFGLLANSSISYQSPTALVTAASSSASTSSVDLWHHRLRHPATSTQ</sequence>
<dbReference type="EMBL" id="JANQDX010000017">
    <property type="protein sequence ID" value="KAL0908500.1"/>
    <property type="molecule type" value="Genomic_DNA"/>
</dbReference>
<evidence type="ECO:0008006" key="3">
    <source>
        <dbReference type="Google" id="ProtNLM"/>
    </source>
</evidence>
<keyword evidence="2" id="KW-1185">Reference proteome</keyword>
<dbReference type="PANTHER" id="PTHR47481">
    <property type="match status" value="1"/>
</dbReference>
<organism evidence="1 2">
    <name type="scientific">Dendrobium thyrsiflorum</name>
    <name type="common">Pinecone-like raceme dendrobium</name>
    <name type="synonym">Orchid</name>
    <dbReference type="NCBI Taxonomy" id="117978"/>
    <lineage>
        <taxon>Eukaryota</taxon>
        <taxon>Viridiplantae</taxon>
        <taxon>Streptophyta</taxon>
        <taxon>Embryophyta</taxon>
        <taxon>Tracheophyta</taxon>
        <taxon>Spermatophyta</taxon>
        <taxon>Magnoliopsida</taxon>
        <taxon>Liliopsida</taxon>
        <taxon>Asparagales</taxon>
        <taxon>Orchidaceae</taxon>
        <taxon>Epidendroideae</taxon>
        <taxon>Malaxideae</taxon>
        <taxon>Dendrobiinae</taxon>
        <taxon>Dendrobium</taxon>
    </lineage>
</organism>
<dbReference type="Proteomes" id="UP001552299">
    <property type="component" value="Unassembled WGS sequence"/>
</dbReference>
<gene>
    <name evidence="1" type="ORF">M5K25_022997</name>
</gene>